<keyword evidence="2" id="KW-1185">Reference proteome</keyword>
<accession>A0A8H4TQ74</accession>
<protein>
    <submittedName>
        <fullName evidence="1">Uncharacterized protein</fullName>
    </submittedName>
</protein>
<reference evidence="1" key="2">
    <citation type="submission" date="2020-05" db="EMBL/GenBank/DDBJ databases">
        <authorList>
            <person name="Kim H.-S."/>
            <person name="Proctor R.H."/>
            <person name="Brown D.W."/>
        </authorList>
    </citation>
    <scope>NUCLEOTIDE SEQUENCE</scope>
    <source>
        <strain evidence="1">NRRL 20472</strain>
    </source>
</reference>
<comment type="caution">
    <text evidence="1">The sequence shown here is derived from an EMBL/GenBank/DDBJ whole genome shotgun (WGS) entry which is preliminary data.</text>
</comment>
<dbReference type="AlphaFoldDB" id="A0A8H4TQ74"/>
<dbReference type="OrthoDB" id="3439489at2759"/>
<organism evidence="1 2">
    <name type="scientific">Fusarium sarcochroum</name>
    <dbReference type="NCBI Taxonomy" id="1208366"/>
    <lineage>
        <taxon>Eukaryota</taxon>
        <taxon>Fungi</taxon>
        <taxon>Dikarya</taxon>
        <taxon>Ascomycota</taxon>
        <taxon>Pezizomycotina</taxon>
        <taxon>Sordariomycetes</taxon>
        <taxon>Hypocreomycetidae</taxon>
        <taxon>Hypocreales</taxon>
        <taxon>Nectriaceae</taxon>
        <taxon>Fusarium</taxon>
        <taxon>Fusarium lateritium species complex</taxon>
    </lineage>
</organism>
<reference evidence="1" key="1">
    <citation type="journal article" date="2020" name="BMC Genomics">
        <title>Correction to: Identification and distribution of gene clusters required for synthesis of sphingolipid metabolism inhibitors in diverse species of the filamentous fungus Fusarium.</title>
        <authorList>
            <person name="Kim H.S."/>
            <person name="Lohmar J.M."/>
            <person name="Busman M."/>
            <person name="Brown D.W."/>
            <person name="Naumann T.A."/>
            <person name="Divon H.H."/>
            <person name="Lysoe E."/>
            <person name="Uhlig S."/>
            <person name="Proctor R.H."/>
        </authorList>
    </citation>
    <scope>NUCLEOTIDE SEQUENCE</scope>
    <source>
        <strain evidence="1">NRRL 20472</strain>
    </source>
</reference>
<dbReference type="Proteomes" id="UP000622797">
    <property type="component" value="Unassembled WGS sequence"/>
</dbReference>
<evidence type="ECO:0000313" key="2">
    <source>
        <dbReference type="Proteomes" id="UP000622797"/>
    </source>
</evidence>
<proteinExistence type="predicted"/>
<gene>
    <name evidence="1" type="ORF">FSARC_9795</name>
</gene>
<dbReference type="Gene3D" id="2.80.10.50">
    <property type="match status" value="1"/>
</dbReference>
<dbReference type="EMBL" id="JABEXW010000569">
    <property type="protein sequence ID" value="KAF4962110.1"/>
    <property type="molecule type" value="Genomic_DNA"/>
</dbReference>
<evidence type="ECO:0000313" key="1">
    <source>
        <dbReference type="EMBL" id="KAF4962110.1"/>
    </source>
</evidence>
<sequence length="131" mass="14800">MEGDIPGRFTIIVDGRPVANPHENGERVFQAQSGVENSDAAVFELHDGHLVSGDWALGRYRIEDMSLQPKRILWCKREESNELQPVQVEHHGNGPELKFSGGSLVFLDNRLFVPLIDEGLNQRVEIRPLLF</sequence>
<name>A0A8H4TQ74_9HYPO</name>